<proteinExistence type="inferred from homology"/>
<dbReference type="Gene3D" id="3.30.70.3040">
    <property type="match status" value="1"/>
</dbReference>
<keyword evidence="1" id="KW-1003">Cell membrane</keyword>
<dbReference type="PIRSF" id="PIRSF003097">
    <property type="entry name" value="FtsX"/>
    <property type="match status" value="1"/>
</dbReference>
<comment type="caution">
    <text evidence="4">The sequence shown here is derived from an EMBL/GenBank/DDBJ whole genome shotgun (WGS) entry which is preliminary data.</text>
</comment>
<dbReference type="PANTHER" id="PTHR47755">
    <property type="entry name" value="CELL DIVISION PROTEIN FTSX"/>
    <property type="match status" value="1"/>
</dbReference>
<feature type="transmembrane region" description="Helical" evidence="2">
    <location>
        <begin position="260"/>
        <end position="283"/>
    </location>
</feature>
<dbReference type="EMBL" id="VBOW01000071">
    <property type="protein sequence ID" value="TMQ56978.1"/>
    <property type="molecule type" value="Genomic_DNA"/>
</dbReference>
<dbReference type="Pfam" id="PF18075">
    <property type="entry name" value="FtsX_ECD"/>
    <property type="match status" value="1"/>
</dbReference>
<keyword evidence="2" id="KW-1133">Transmembrane helix</keyword>
<organism evidence="4 5">
    <name type="scientific">Eiseniibacteriota bacterium</name>
    <dbReference type="NCBI Taxonomy" id="2212470"/>
    <lineage>
        <taxon>Bacteria</taxon>
        <taxon>Candidatus Eiseniibacteriota</taxon>
    </lineage>
</organism>
<feature type="transmembrane region" description="Helical" evidence="2">
    <location>
        <begin position="172"/>
        <end position="196"/>
    </location>
</feature>
<comment type="similarity">
    <text evidence="1">Belongs to the ABC-4 integral membrane protein family. FtsX subfamily.</text>
</comment>
<dbReference type="GO" id="GO:0051301">
    <property type="term" value="P:cell division"/>
    <property type="evidence" value="ECO:0007669"/>
    <property type="project" value="UniProtKB-KW"/>
</dbReference>
<evidence type="ECO:0000313" key="4">
    <source>
        <dbReference type="EMBL" id="TMQ56978.1"/>
    </source>
</evidence>
<name>A0A538T008_UNCEI</name>
<evidence type="ECO:0000256" key="2">
    <source>
        <dbReference type="SAM" id="Phobius"/>
    </source>
</evidence>
<dbReference type="PANTHER" id="PTHR47755:SF1">
    <property type="entry name" value="CELL DIVISION PROTEIN FTSX"/>
    <property type="match status" value="1"/>
</dbReference>
<dbReference type="AlphaFoldDB" id="A0A538T008"/>
<protein>
    <recommendedName>
        <fullName evidence="1">Cell division protein FtsX</fullName>
    </recommendedName>
</protein>
<sequence>MGPLRYIATELWRTLSRHRTLCLASVLSMSSILLILLLFMMVLTGVDDYTKQLESREEISVFLNEGLARQDVDLLGAHLRLLAGADSVRFVSKDEAWEQFRADVGDEALLQAVGGNPLPSSFVIRPKPEYRTAEGVRSIARQAETLPHVEDVRYAGEWVLRAEQVTRTLHQIGAVLGLIILIGVLFVVGATTRLAIQARLDSVHLIRSLGGGFLFTEAPYLAEGFVLATISSTITILLARAIHDSLTEGLFHLPMPSTDILLGFAAAGGLLGLLGSWIAVATLPRKWLL</sequence>
<evidence type="ECO:0000313" key="5">
    <source>
        <dbReference type="Proteomes" id="UP000316852"/>
    </source>
</evidence>
<keyword evidence="2" id="KW-0812">Transmembrane</keyword>
<dbReference type="GO" id="GO:0016020">
    <property type="term" value="C:membrane"/>
    <property type="evidence" value="ECO:0007669"/>
    <property type="project" value="InterPro"/>
</dbReference>
<dbReference type="InterPro" id="IPR040690">
    <property type="entry name" value="FtsX_ECD"/>
</dbReference>
<keyword evidence="1 2" id="KW-0472">Membrane</keyword>
<accession>A0A538T008</accession>
<dbReference type="InterPro" id="IPR004513">
    <property type="entry name" value="FtsX"/>
</dbReference>
<evidence type="ECO:0000259" key="3">
    <source>
        <dbReference type="Pfam" id="PF18075"/>
    </source>
</evidence>
<dbReference type="Proteomes" id="UP000316852">
    <property type="component" value="Unassembled WGS sequence"/>
</dbReference>
<gene>
    <name evidence="4" type="ORF">E6K76_11730</name>
</gene>
<evidence type="ECO:0000256" key="1">
    <source>
        <dbReference type="PIRNR" id="PIRNR003097"/>
    </source>
</evidence>
<feature type="domain" description="FtsX extracellular" evidence="3">
    <location>
        <begin position="58"/>
        <end position="152"/>
    </location>
</feature>
<dbReference type="GO" id="GO:0032153">
    <property type="term" value="C:cell division site"/>
    <property type="evidence" value="ECO:0007669"/>
    <property type="project" value="TreeGrafter"/>
</dbReference>
<feature type="transmembrane region" description="Helical" evidence="2">
    <location>
        <begin position="217"/>
        <end position="240"/>
    </location>
</feature>
<reference evidence="4 5" key="1">
    <citation type="journal article" date="2019" name="Nat. Microbiol.">
        <title>Mediterranean grassland soil C-N compound turnover is dependent on rainfall and depth, and is mediated by genomically divergent microorganisms.</title>
        <authorList>
            <person name="Diamond S."/>
            <person name="Andeer P.F."/>
            <person name="Li Z."/>
            <person name="Crits-Christoph A."/>
            <person name="Burstein D."/>
            <person name="Anantharaman K."/>
            <person name="Lane K.R."/>
            <person name="Thomas B.C."/>
            <person name="Pan C."/>
            <person name="Northen T.R."/>
            <person name="Banfield J.F."/>
        </authorList>
    </citation>
    <scope>NUCLEOTIDE SEQUENCE [LARGE SCALE GENOMIC DNA]</scope>
    <source>
        <strain evidence="4">WS_6</strain>
    </source>
</reference>
<feature type="transmembrane region" description="Helical" evidence="2">
    <location>
        <begin position="21"/>
        <end position="43"/>
    </location>
</feature>
<keyword evidence="1" id="KW-0131">Cell cycle</keyword>
<keyword evidence="1" id="KW-0132">Cell division</keyword>